<keyword evidence="11" id="KW-1185">Reference proteome</keyword>
<dbReference type="PANTHER" id="PTHR43112:SF3">
    <property type="entry name" value="FERREDOXIN-2, CHLOROPLASTIC"/>
    <property type="match status" value="1"/>
</dbReference>
<feature type="domain" description="2Fe-2S ferredoxin-type" evidence="9">
    <location>
        <begin position="3"/>
        <end position="95"/>
    </location>
</feature>
<evidence type="ECO:0000256" key="1">
    <source>
        <dbReference type="ARBA" id="ARBA00007874"/>
    </source>
</evidence>
<evidence type="ECO:0000256" key="2">
    <source>
        <dbReference type="ARBA" id="ARBA00022448"/>
    </source>
</evidence>
<dbReference type="EMBL" id="JAAQQR010000003">
    <property type="protein sequence ID" value="NID05057.1"/>
    <property type="molecule type" value="Genomic_DNA"/>
</dbReference>
<dbReference type="InterPro" id="IPR036010">
    <property type="entry name" value="2Fe-2S_ferredoxin-like_sf"/>
</dbReference>
<evidence type="ECO:0000256" key="7">
    <source>
        <dbReference type="ARBA" id="ARBA00023014"/>
    </source>
</evidence>
<reference evidence="10 11" key="1">
    <citation type="journal article" date="2011" name="Curr. Microbiol.">
        <title>Luteibacter jiangsuensis sp. nov.: a methamidophos-degrading bacterium isolated from a methamidophos-manufacturing factory.</title>
        <authorList>
            <person name="Wang L."/>
            <person name="Wang G.L."/>
            <person name="Li S.P."/>
            <person name="Jiang J.D."/>
        </authorList>
    </citation>
    <scope>NUCLEOTIDE SEQUENCE [LARGE SCALE GENOMIC DNA]</scope>
    <source>
        <strain evidence="10 11">CGMCC 1.10133</strain>
    </source>
</reference>
<dbReference type="InterPro" id="IPR010241">
    <property type="entry name" value="Fd_pln"/>
</dbReference>
<keyword evidence="4" id="KW-0479">Metal-binding</keyword>
<dbReference type="InterPro" id="IPR012675">
    <property type="entry name" value="Beta-grasp_dom_sf"/>
</dbReference>
<dbReference type="RefSeq" id="WP_167125225.1">
    <property type="nucleotide sequence ID" value="NZ_JAAQQR010000003.1"/>
</dbReference>
<evidence type="ECO:0000256" key="4">
    <source>
        <dbReference type="ARBA" id="ARBA00022723"/>
    </source>
</evidence>
<keyword evidence="6" id="KW-0408">Iron</keyword>
<comment type="caution">
    <text evidence="10">The sequence shown here is derived from an EMBL/GenBank/DDBJ whole genome shotgun (WGS) entry which is preliminary data.</text>
</comment>
<keyword evidence="2" id="KW-0813">Transport</keyword>
<evidence type="ECO:0000259" key="9">
    <source>
        <dbReference type="PROSITE" id="PS51085"/>
    </source>
</evidence>
<proteinExistence type="inferred from homology"/>
<evidence type="ECO:0000256" key="8">
    <source>
        <dbReference type="ARBA" id="ARBA00034078"/>
    </source>
</evidence>
<dbReference type="PROSITE" id="PS00197">
    <property type="entry name" value="2FE2S_FER_1"/>
    <property type="match status" value="1"/>
</dbReference>
<dbReference type="InterPro" id="IPR001041">
    <property type="entry name" value="2Fe-2S_ferredoxin-type"/>
</dbReference>
<evidence type="ECO:0000256" key="5">
    <source>
        <dbReference type="ARBA" id="ARBA00022982"/>
    </source>
</evidence>
<accession>A0ABX0Q5V6</accession>
<dbReference type="InterPro" id="IPR006058">
    <property type="entry name" value="2Fe2S_fd_BS"/>
</dbReference>
<dbReference type="PROSITE" id="PS51085">
    <property type="entry name" value="2FE2S_FER_2"/>
    <property type="match status" value="1"/>
</dbReference>
<protein>
    <submittedName>
        <fullName evidence="10">2Fe-2S iron-sulfur cluster binding domain-containing protein</fullName>
    </submittedName>
</protein>
<keyword evidence="7" id="KW-0411">Iron-sulfur</keyword>
<dbReference type="SUPFAM" id="SSF54292">
    <property type="entry name" value="2Fe-2S ferredoxin-like"/>
    <property type="match status" value="1"/>
</dbReference>
<keyword evidence="3" id="KW-0001">2Fe-2S</keyword>
<dbReference type="Proteomes" id="UP001429601">
    <property type="component" value="Unassembled WGS sequence"/>
</dbReference>
<sequence>MKYKVKLQNAEEGLDATIDVPDDERILEAAEAQGIGLPYICRVGACSACVAKLISGKVDQSDQSYLDDDQVRQGYVLTCVAFPRSDLTLRTHCEKELLLT</sequence>
<dbReference type="NCBIfam" id="TIGR02008">
    <property type="entry name" value="fdx_plant"/>
    <property type="match status" value="1"/>
</dbReference>
<dbReference type="Pfam" id="PF00111">
    <property type="entry name" value="Fer2"/>
    <property type="match status" value="1"/>
</dbReference>
<comment type="similarity">
    <text evidence="1">Belongs to the 2Fe2S plant-type ferredoxin family.</text>
</comment>
<organism evidence="10 11">
    <name type="scientific">Luteibacter jiangsuensis</name>
    <dbReference type="NCBI Taxonomy" id="637577"/>
    <lineage>
        <taxon>Bacteria</taxon>
        <taxon>Pseudomonadati</taxon>
        <taxon>Pseudomonadota</taxon>
        <taxon>Gammaproteobacteria</taxon>
        <taxon>Lysobacterales</taxon>
        <taxon>Rhodanobacteraceae</taxon>
        <taxon>Luteibacter</taxon>
    </lineage>
</organism>
<evidence type="ECO:0000256" key="6">
    <source>
        <dbReference type="ARBA" id="ARBA00023004"/>
    </source>
</evidence>
<comment type="cofactor">
    <cofactor evidence="8">
        <name>[2Fe-2S] cluster</name>
        <dbReference type="ChEBI" id="CHEBI:190135"/>
    </cofactor>
</comment>
<dbReference type="PANTHER" id="PTHR43112">
    <property type="entry name" value="FERREDOXIN"/>
    <property type="match status" value="1"/>
</dbReference>
<evidence type="ECO:0000256" key="3">
    <source>
        <dbReference type="ARBA" id="ARBA00022714"/>
    </source>
</evidence>
<dbReference type="CDD" id="cd00207">
    <property type="entry name" value="fer2"/>
    <property type="match status" value="1"/>
</dbReference>
<dbReference type="Gene3D" id="3.10.20.30">
    <property type="match status" value="1"/>
</dbReference>
<evidence type="ECO:0000313" key="10">
    <source>
        <dbReference type="EMBL" id="NID05057.1"/>
    </source>
</evidence>
<evidence type="ECO:0000313" key="11">
    <source>
        <dbReference type="Proteomes" id="UP001429601"/>
    </source>
</evidence>
<gene>
    <name evidence="10" type="ORF">HBF26_09180</name>
</gene>
<name>A0ABX0Q5V6_9GAMM</name>
<keyword evidence="5" id="KW-0249">Electron transport</keyword>